<comment type="caution">
    <text evidence="6">The sequence shown here is derived from an EMBL/GenBank/DDBJ whole genome shotgun (WGS) entry which is preliminary data.</text>
</comment>
<dbReference type="EC" id="3.5.1.9" evidence="3"/>
<evidence type="ECO:0000256" key="4">
    <source>
        <dbReference type="SAM" id="MobiDB-lite"/>
    </source>
</evidence>
<comment type="pathway">
    <text evidence="3">Amino-acid degradation; L-tryptophan degradation via kynurenine pathway; L-kynurenine from L-tryptophan: step 2/2.</text>
</comment>
<sequence length="347" mass="37335">MSSPDWAAWASIPWTPLTASPDTTTITDTNNKTIGYHKHHVPYLPQSTPSPWQTLDVWIPPPSTGSPPPRNLIPSSANRPWLIFIHGGAWRDPFVTSSAFSSAALHILSSPTGPQIAGLASLNYRLSPYPSHPTSPSPPSKPGATPDPARLARHPDHIHDVLAGIGYLQRLGAASGPYVLAGHSCGATMAFQAAMDPSRWGLSPAICIAQPAALVGLNGLYDLAGFIASPPAKYAGLRDAYAEFTCAAFGDDETAWRAACPATADGWWPREWDAGRERRRRVVLVQSCEDSLVPRQQLESMRGYLEREEGVVEVLEMEALGEHDGIWVSGERMAQILLEVAAGLGQA</sequence>
<dbReference type="GO" id="GO:0004061">
    <property type="term" value="F:arylformamidase activity"/>
    <property type="evidence" value="ECO:0007669"/>
    <property type="project" value="UniProtKB-UniRule"/>
</dbReference>
<accession>A0AAE0X2G7</accession>
<dbReference type="InterPro" id="IPR000073">
    <property type="entry name" value="AB_hydrolase_1"/>
</dbReference>
<protein>
    <recommendedName>
        <fullName evidence="3">Kynurenine formamidase</fullName>
        <shortName evidence="3">KFA</shortName>
        <shortName evidence="3">KFase</shortName>
        <ecNumber evidence="3">3.5.1.9</ecNumber>
    </recommendedName>
    <alternativeName>
        <fullName evidence="3">Arylformamidase</fullName>
    </alternativeName>
    <alternativeName>
        <fullName evidence="3">N-formylkynurenine formamidase</fullName>
        <shortName evidence="3">FKF</shortName>
    </alternativeName>
</protein>
<gene>
    <name evidence="6" type="ORF">B0T22DRAFT_249808</name>
</gene>
<dbReference type="EMBL" id="JAULSO010000004">
    <property type="protein sequence ID" value="KAK3683520.1"/>
    <property type="molecule type" value="Genomic_DNA"/>
</dbReference>
<comment type="domain">
    <text evidence="3">The main chain amide nitrogen atoms of the second glycine and its adjacent residue in the HGGXW motif define the oxyanion hole, and stabilize the oxyanion that forms during the nucleophilic attack by the catalytic serine during substrate cleavage.</text>
</comment>
<feature type="short sequence motif" description="HGGXW" evidence="3">
    <location>
        <begin position="86"/>
        <end position="90"/>
    </location>
</feature>
<dbReference type="GO" id="GO:0019441">
    <property type="term" value="P:L-tryptophan catabolic process to kynurenine"/>
    <property type="evidence" value="ECO:0007669"/>
    <property type="project" value="UniProtKB-UniRule"/>
</dbReference>
<proteinExistence type="inferred from homology"/>
<feature type="compositionally biased region" description="Pro residues" evidence="4">
    <location>
        <begin position="130"/>
        <end position="141"/>
    </location>
</feature>
<evidence type="ECO:0000259" key="5">
    <source>
        <dbReference type="Pfam" id="PF12697"/>
    </source>
</evidence>
<evidence type="ECO:0000256" key="3">
    <source>
        <dbReference type="HAMAP-Rule" id="MF_03014"/>
    </source>
</evidence>
<keyword evidence="7" id="KW-1185">Reference proteome</keyword>
<feature type="active site" evidence="3">
    <location>
        <position position="290"/>
    </location>
</feature>
<comment type="catalytic activity">
    <reaction evidence="3">
        <text>N-formyl-L-kynurenine + H2O = L-kynurenine + formate + H(+)</text>
        <dbReference type="Rhea" id="RHEA:13009"/>
        <dbReference type="ChEBI" id="CHEBI:15377"/>
        <dbReference type="ChEBI" id="CHEBI:15378"/>
        <dbReference type="ChEBI" id="CHEBI:15740"/>
        <dbReference type="ChEBI" id="CHEBI:57959"/>
        <dbReference type="ChEBI" id="CHEBI:58629"/>
        <dbReference type="EC" id="3.5.1.9"/>
    </reaction>
</comment>
<dbReference type="Gene3D" id="3.40.50.1820">
    <property type="entry name" value="alpha/beta hydrolase"/>
    <property type="match status" value="1"/>
</dbReference>
<feature type="domain" description="AB hydrolase-1" evidence="5">
    <location>
        <begin position="82"/>
        <end position="301"/>
    </location>
</feature>
<dbReference type="HAMAP" id="MF_03014">
    <property type="entry name" value="KFase"/>
    <property type="match status" value="1"/>
</dbReference>
<evidence type="ECO:0000313" key="6">
    <source>
        <dbReference type="EMBL" id="KAK3683520.1"/>
    </source>
</evidence>
<dbReference type="InterPro" id="IPR029058">
    <property type="entry name" value="AB_hydrolase_fold"/>
</dbReference>
<dbReference type="InterPro" id="IPR050300">
    <property type="entry name" value="GDXG_lipolytic_enzyme"/>
</dbReference>
<comment type="similarity">
    <text evidence="3">Belongs to the kynurenine formamidase family.</text>
</comment>
<evidence type="ECO:0000313" key="7">
    <source>
        <dbReference type="Proteomes" id="UP001270362"/>
    </source>
</evidence>
<dbReference type="PANTHER" id="PTHR48081:SF33">
    <property type="entry name" value="KYNURENINE FORMAMIDASE"/>
    <property type="match status" value="1"/>
</dbReference>
<comment type="function">
    <text evidence="3">Catalyzes the hydrolysis of N-formyl-L-kynurenine to L-kynurenine, the second step in the kynurenine pathway of tryptophan degradation. Kynurenine may be further oxidized to nicotinic acid, NAD(H) and NADP(H). Required for elimination of toxic metabolites.</text>
</comment>
<dbReference type="PANTHER" id="PTHR48081">
    <property type="entry name" value="AB HYDROLASE SUPERFAMILY PROTEIN C4A8.06C"/>
    <property type="match status" value="1"/>
</dbReference>
<evidence type="ECO:0000256" key="1">
    <source>
        <dbReference type="ARBA" id="ARBA00022801"/>
    </source>
</evidence>
<reference evidence="6" key="1">
    <citation type="journal article" date="2023" name="Mol. Phylogenet. Evol.">
        <title>Genome-scale phylogeny and comparative genomics of the fungal order Sordariales.</title>
        <authorList>
            <person name="Hensen N."/>
            <person name="Bonometti L."/>
            <person name="Westerberg I."/>
            <person name="Brannstrom I.O."/>
            <person name="Guillou S."/>
            <person name="Cros-Aarteil S."/>
            <person name="Calhoun S."/>
            <person name="Haridas S."/>
            <person name="Kuo A."/>
            <person name="Mondo S."/>
            <person name="Pangilinan J."/>
            <person name="Riley R."/>
            <person name="LaButti K."/>
            <person name="Andreopoulos B."/>
            <person name="Lipzen A."/>
            <person name="Chen C."/>
            <person name="Yan M."/>
            <person name="Daum C."/>
            <person name="Ng V."/>
            <person name="Clum A."/>
            <person name="Steindorff A."/>
            <person name="Ohm R.A."/>
            <person name="Martin F."/>
            <person name="Silar P."/>
            <person name="Natvig D.O."/>
            <person name="Lalanne C."/>
            <person name="Gautier V."/>
            <person name="Ament-Velasquez S.L."/>
            <person name="Kruys A."/>
            <person name="Hutchinson M.I."/>
            <person name="Powell A.J."/>
            <person name="Barry K."/>
            <person name="Miller A.N."/>
            <person name="Grigoriev I.V."/>
            <person name="Debuchy R."/>
            <person name="Gladieux P."/>
            <person name="Hiltunen Thoren M."/>
            <person name="Johannesson H."/>
        </authorList>
    </citation>
    <scope>NUCLEOTIDE SEQUENCE</scope>
    <source>
        <strain evidence="6">CBS 314.62</strain>
    </source>
</reference>
<evidence type="ECO:0000256" key="2">
    <source>
        <dbReference type="ARBA" id="ARBA00023079"/>
    </source>
</evidence>
<comment type="subunit">
    <text evidence="3">Homodimer.</text>
</comment>
<organism evidence="6 7">
    <name type="scientific">Podospora appendiculata</name>
    <dbReference type="NCBI Taxonomy" id="314037"/>
    <lineage>
        <taxon>Eukaryota</taxon>
        <taxon>Fungi</taxon>
        <taxon>Dikarya</taxon>
        <taxon>Ascomycota</taxon>
        <taxon>Pezizomycotina</taxon>
        <taxon>Sordariomycetes</taxon>
        <taxon>Sordariomycetidae</taxon>
        <taxon>Sordariales</taxon>
        <taxon>Podosporaceae</taxon>
        <taxon>Podospora</taxon>
    </lineage>
</organism>
<dbReference type="AlphaFoldDB" id="A0AAE0X2G7"/>
<keyword evidence="1 3" id="KW-0378">Hydrolase</keyword>
<feature type="active site" evidence="3">
    <location>
        <position position="323"/>
    </location>
</feature>
<dbReference type="GO" id="GO:0034354">
    <property type="term" value="P:'de novo' NAD+ biosynthetic process from L-tryptophan"/>
    <property type="evidence" value="ECO:0007669"/>
    <property type="project" value="UniProtKB-UniRule"/>
</dbReference>
<name>A0AAE0X2G7_9PEZI</name>
<keyword evidence="2 3" id="KW-0823">Tryptophan catabolism</keyword>
<reference evidence="6" key="2">
    <citation type="submission" date="2023-06" db="EMBL/GenBank/DDBJ databases">
        <authorList>
            <consortium name="Lawrence Berkeley National Laboratory"/>
            <person name="Haridas S."/>
            <person name="Hensen N."/>
            <person name="Bonometti L."/>
            <person name="Westerberg I."/>
            <person name="Brannstrom I.O."/>
            <person name="Guillou S."/>
            <person name="Cros-Aarteil S."/>
            <person name="Calhoun S."/>
            <person name="Kuo A."/>
            <person name="Mondo S."/>
            <person name="Pangilinan J."/>
            <person name="Riley R."/>
            <person name="Labutti K."/>
            <person name="Andreopoulos B."/>
            <person name="Lipzen A."/>
            <person name="Chen C."/>
            <person name="Yanf M."/>
            <person name="Daum C."/>
            <person name="Ng V."/>
            <person name="Clum A."/>
            <person name="Steindorff A."/>
            <person name="Ohm R."/>
            <person name="Martin F."/>
            <person name="Silar P."/>
            <person name="Natvig D."/>
            <person name="Lalanne C."/>
            <person name="Gautier V."/>
            <person name="Ament-Velasquez S.L."/>
            <person name="Kruys A."/>
            <person name="Hutchinson M.I."/>
            <person name="Powell A.J."/>
            <person name="Barry K."/>
            <person name="Miller A.N."/>
            <person name="Grigoriev I.V."/>
            <person name="Debuchy R."/>
            <person name="Gladieux P."/>
            <person name="Thoren M.H."/>
            <person name="Johannesson H."/>
        </authorList>
    </citation>
    <scope>NUCLEOTIDE SEQUENCE</scope>
    <source>
        <strain evidence="6">CBS 314.62</strain>
    </source>
</reference>
<dbReference type="SUPFAM" id="SSF53474">
    <property type="entry name" value="alpha/beta-Hydrolases"/>
    <property type="match status" value="1"/>
</dbReference>
<dbReference type="Pfam" id="PF12697">
    <property type="entry name" value="Abhydrolase_6"/>
    <property type="match status" value="1"/>
</dbReference>
<dbReference type="InterPro" id="IPR027519">
    <property type="entry name" value="KFase_ver/fungi-typ"/>
</dbReference>
<feature type="active site" description="Nucleophile" evidence="3">
    <location>
        <position position="184"/>
    </location>
</feature>
<feature type="region of interest" description="Disordered" evidence="4">
    <location>
        <begin position="128"/>
        <end position="152"/>
    </location>
</feature>
<dbReference type="Proteomes" id="UP001270362">
    <property type="component" value="Unassembled WGS sequence"/>
</dbReference>